<keyword evidence="2" id="KW-0812">Transmembrane</keyword>
<proteinExistence type="predicted"/>
<dbReference type="Proteomes" id="UP000811899">
    <property type="component" value="Unassembled WGS sequence"/>
</dbReference>
<feature type="region of interest" description="Disordered" evidence="1">
    <location>
        <begin position="29"/>
        <end position="51"/>
    </location>
</feature>
<reference evidence="3 4" key="1">
    <citation type="submission" date="2021-05" db="EMBL/GenBank/DDBJ databases">
        <title>The draft genome of Geobacter pelophilus DSM 12255.</title>
        <authorList>
            <person name="Xu Z."/>
            <person name="Masuda Y."/>
            <person name="Itoh H."/>
            <person name="Senoo K."/>
        </authorList>
    </citation>
    <scope>NUCLEOTIDE SEQUENCE [LARGE SCALE GENOMIC DNA]</scope>
    <source>
        <strain evidence="3 4">DSM 12255</strain>
    </source>
</reference>
<sequence>MSTPLIILAAILAILAFILIPLMMYKGDKQNQDQHAHGNQGKKQHKKKKKR</sequence>
<keyword evidence="2" id="KW-0472">Membrane</keyword>
<gene>
    <name evidence="3" type="ORF">KI809_09775</name>
</gene>
<keyword evidence="4" id="KW-1185">Reference proteome</keyword>
<organism evidence="3 4">
    <name type="scientific">Geoanaerobacter pelophilus</name>
    <dbReference type="NCBI Taxonomy" id="60036"/>
    <lineage>
        <taxon>Bacteria</taxon>
        <taxon>Pseudomonadati</taxon>
        <taxon>Thermodesulfobacteriota</taxon>
        <taxon>Desulfuromonadia</taxon>
        <taxon>Geobacterales</taxon>
        <taxon>Geobacteraceae</taxon>
        <taxon>Geoanaerobacter</taxon>
    </lineage>
</organism>
<evidence type="ECO:0000256" key="1">
    <source>
        <dbReference type="SAM" id="MobiDB-lite"/>
    </source>
</evidence>
<name>A0AAW4L4V5_9BACT</name>
<evidence type="ECO:0000313" key="3">
    <source>
        <dbReference type="EMBL" id="MBT0664587.1"/>
    </source>
</evidence>
<evidence type="ECO:0000256" key="2">
    <source>
        <dbReference type="SAM" id="Phobius"/>
    </source>
</evidence>
<comment type="caution">
    <text evidence="3">The sequence shown here is derived from an EMBL/GenBank/DDBJ whole genome shotgun (WGS) entry which is preliminary data.</text>
</comment>
<dbReference type="RefSeq" id="WP_214171348.1">
    <property type="nucleotide sequence ID" value="NZ_JAHCVJ010000003.1"/>
</dbReference>
<feature type="transmembrane region" description="Helical" evidence="2">
    <location>
        <begin position="6"/>
        <end position="25"/>
    </location>
</feature>
<feature type="compositionally biased region" description="Basic residues" evidence="1">
    <location>
        <begin position="40"/>
        <end position="51"/>
    </location>
</feature>
<dbReference type="AlphaFoldDB" id="A0AAW4L4V5"/>
<protein>
    <submittedName>
        <fullName evidence="3">Uncharacterized protein</fullName>
    </submittedName>
</protein>
<evidence type="ECO:0000313" key="4">
    <source>
        <dbReference type="Proteomes" id="UP000811899"/>
    </source>
</evidence>
<keyword evidence="2" id="KW-1133">Transmembrane helix</keyword>
<dbReference type="EMBL" id="JAHCVJ010000003">
    <property type="protein sequence ID" value="MBT0664587.1"/>
    <property type="molecule type" value="Genomic_DNA"/>
</dbReference>
<accession>A0AAW4L4V5</accession>